<keyword evidence="2" id="KW-0813">Transport</keyword>
<feature type="coiled-coil region" evidence="3">
    <location>
        <begin position="117"/>
        <end position="175"/>
    </location>
</feature>
<dbReference type="FunFam" id="2.40.30.170:FF:000010">
    <property type="entry name" value="Efflux RND transporter periplasmic adaptor subunit"/>
    <property type="match status" value="1"/>
</dbReference>
<dbReference type="Pfam" id="PF25973">
    <property type="entry name" value="BSH_CzcB"/>
    <property type="match status" value="1"/>
</dbReference>
<accession>A0A4V3JXK5</accession>
<organism evidence="7 8">
    <name type="scientific">Leptospira idonii</name>
    <dbReference type="NCBI Taxonomy" id="1193500"/>
    <lineage>
        <taxon>Bacteria</taxon>
        <taxon>Pseudomonadati</taxon>
        <taxon>Spirochaetota</taxon>
        <taxon>Spirochaetia</taxon>
        <taxon>Leptospirales</taxon>
        <taxon>Leptospiraceae</taxon>
        <taxon>Leptospira</taxon>
    </lineage>
</organism>
<keyword evidence="8" id="KW-1185">Reference proteome</keyword>
<dbReference type="RefSeq" id="WP_135761931.1">
    <property type="nucleotide sequence ID" value="NZ_RQHW01000078.1"/>
</dbReference>
<dbReference type="GO" id="GO:0022857">
    <property type="term" value="F:transmembrane transporter activity"/>
    <property type="evidence" value="ECO:0007669"/>
    <property type="project" value="InterPro"/>
</dbReference>
<evidence type="ECO:0000313" key="7">
    <source>
        <dbReference type="EMBL" id="TGN17378.1"/>
    </source>
</evidence>
<evidence type="ECO:0000256" key="1">
    <source>
        <dbReference type="ARBA" id="ARBA00009477"/>
    </source>
</evidence>
<dbReference type="InterPro" id="IPR058647">
    <property type="entry name" value="BSH_CzcB-like"/>
</dbReference>
<comment type="similarity">
    <text evidence="1">Belongs to the membrane fusion protein (MFP) (TC 8.A.1) family.</text>
</comment>
<keyword evidence="3" id="KW-0175">Coiled coil</keyword>
<dbReference type="Gene3D" id="2.40.30.170">
    <property type="match status" value="1"/>
</dbReference>
<feature type="domain" description="CzcB-like C-terminal circularly permuted SH3-like" evidence="6">
    <location>
        <begin position="311"/>
        <end position="369"/>
    </location>
</feature>
<dbReference type="PANTHER" id="PTHR30097">
    <property type="entry name" value="CATION EFFLUX SYSTEM PROTEIN CUSB"/>
    <property type="match status" value="1"/>
</dbReference>
<dbReference type="InterPro" id="IPR058649">
    <property type="entry name" value="CzcB_C"/>
</dbReference>
<dbReference type="InterPro" id="IPR051909">
    <property type="entry name" value="MFP_Cation_Efflux"/>
</dbReference>
<dbReference type="SUPFAM" id="SSF111369">
    <property type="entry name" value="HlyD-like secretion proteins"/>
    <property type="match status" value="1"/>
</dbReference>
<dbReference type="Gene3D" id="2.40.50.100">
    <property type="match status" value="1"/>
</dbReference>
<dbReference type="Proteomes" id="UP000298058">
    <property type="component" value="Unassembled WGS sequence"/>
</dbReference>
<dbReference type="InterPro" id="IPR058792">
    <property type="entry name" value="Beta-barrel_RND_2"/>
</dbReference>
<dbReference type="AlphaFoldDB" id="A0A4V3JXK5"/>
<evidence type="ECO:0000256" key="2">
    <source>
        <dbReference type="ARBA" id="ARBA00022448"/>
    </source>
</evidence>
<evidence type="ECO:0000259" key="6">
    <source>
        <dbReference type="Pfam" id="PF25975"/>
    </source>
</evidence>
<sequence length="381" mass="42620">MKTKILSFLAILTICLSAVFYFQSKGEKKGNEESEKEESSYLNLSEEKIKNLDLKTERVILSEYSTEIELIGETEAIPDAVIDIPARVAGRITSVHFIEGDKIQKGQLLAKIDSPELAKLRSVYQSAKAKYNASEQNIQRIRSLIQMNLAAKQELVDAEANLKLIRSERIAAEENLRANGLAVNDEVSGIYKLYSPKTGLAISRNAIPGSLIPSDQNLTTIADLSSLWFQAKIFEGDLQYLSEGNSVKIVLNAYPDLGFEGKLDHIGEKVDPISRTIHARIVFKNKEKKGKIGLFGKAFVQTKPREGIRMNSGAILNYQNKNYVFVKVSEDKFRWTEVEIGQKTDGKIEIKQGLNENEEVVSQGSFELKSIFFKASFGEED</sequence>
<feature type="domain" description="CusB-like beta-barrel" evidence="4">
    <location>
        <begin position="227"/>
        <end position="298"/>
    </location>
</feature>
<protein>
    <submittedName>
        <fullName evidence="7">Efflux RND transporter periplasmic adaptor subunit</fullName>
    </submittedName>
</protein>
<dbReference type="Pfam" id="PF25954">
    <property type="entry name" value="Beta-barrel_RND_2"/>
    <property type="match status" value="1"/>
</dbReference>
<name>A0A4V3JXK5_9LEPT</name>
<feature type="domain" description="CzcB-like barrel-sandwich hybrid" evidence="5">
    <location>
        <begin position="83"/>
        <end position="223"/>
    </location>
</feature>
<evidence type="ECO:0000313" key="8">
    <source>
        <dbReference type="Proteomes" id="UP000298058"/>
    </source>
</evidence>
<reference evidence="7" key="1">
    <citation type="journal article" date="2019" name="PLoS Negl. Trop. Dis.">
        <title>Revisiting the worldwide diversity of Leptospira species in the environment.</title>
        <authorList>
            <person name="Vincent A.T."/>
            <person name="Schiettekatte O."/>
            <person name="Bourhy P."/>
            <person name="Veyrier F.J."/>
            <person name="Picardeau M."/>
        </authorList>
    </citation>
    <scope>NUCLEOTIDE SEQUENCE [LARGE SCALE GENOMIC DNA]</scope>
    <source>
        <strain evidence="7">201300427</strain>
    </source>
</reference>
<proteinExistence type="inferred from homology"/>
<comment type="caution">
    <text evidence="7">The sequence shown here is derived from an EMBL/GenBank/DDBJ whole genome shotgun (WGS) entry which is preliminary data.</text>
</comment>
<evidence type="ECO:0000259" key="4">
    <source>
        <dbReference type="Pfam" id="PF25954"/>
    </source>
</evidence>
<dbReference type="EMBL" id="RQHW01000078">
    <property type="protein sequence ID" value="TGN17378.1"/>
    <property type="molecule type" value="Genomic_DNA"/>
</dbReference>
<dbReference type="InterPro" id="IPR006143">
    <property type="entry name" value="RND_pump_MFP"/>
</dbReference>
<dbReference type="GO" id="GO:0016020">
    <property type="term" value="C:membrane"/>
    <property type="evidence" value="ECO:0007669"/>
    <property type="project" value="InterPro"/>
</dbReference>
<evidence type="ECO:0000256" key="3">
    <source>
        <dbReference type="SAM" id="Coils"/>
    </source>
</evidence>
<dbReference type="NCBIfam" id="TIGR01730">
    <property type="entry name" value="RND_mfp"/>
    <property type="match status" value="1"/>
</dbReference>
<dbReference type="Gene3D" id="2.40.420.20">
    <property type="match status" value="1"/>
</dbReference>
<dbReference type="OrthoDB" id="9810430at2"/>
<evidence type="ECO:0000259" key="5">
    <source>
        <dbReference type="Pfam" id="PF25973"/>
    </source>
</evidence>
<dbReference type="Pfam" id="PF25975">
    <property type="entry name" value="CzcB_C"/>
    <property type="match status" value="1"/>
</dbReference>
<gene>
    <name evidence="7" type="ORF">EHS15_17750</name>
</gene>